<dbReference type="AlphaFoldDB" id="A0AA96V661"/>
<evidence type="ECO:0000256" key="3">
    <source>
        <dbReference type="ARBA" id="ARBA00022485"/>
    </source>
</evidence>
<evidence type="ECO:0000256" key="12">
    <source>
        <dbReference type="ARBA" id="ARBA00023315"/>
    </source>
</evidence>
<dbReference type="InterPro" id="IPR006638">
    <property type="entry name" value="Elp3/MiaA/NifB-like_rSAM"/>
</dbReference>
<dbReference type="Proteomes" id="UP001304970">
    <property type="component" value="Chromosome"/>
</dbReference>
<dbReference type="InterPro" id="IPR034687">
    <property type="entry name" value="ELP3-like"/>
</dbReference>
<evidence type="ECO:0000256" key="10">
    <source>
        <dbReference type="ARBA" id="ARBA00023004"/>
    </source>
</evidence>
<dbReference type="RefSeq" id="WP_338098327.1">
    <property type="nucleotide sequence ID" value="NZ_CP131061.1"/>
</dbReference>
<sequence length="611" mass="68377">MSYSEYNESDERFNKACVEVLQAVLLGEIKTENDLMKAKKSVCKTYHLKTLPSNGDIILRGTPAEQKAVRDVLQRKPVRTISGVAVLAAMTSPAPCPHGQCIPCPGGPDSDFHSPQSYMGKEPAAMRAFDFHFDPYFQVSSRLNQLATIGHDVTKAELIVMGGTFSARTLDYQEWFVQRCLEAMNDHDGQISAKGTAEAANTNAVSKNVVGTNAANTNTSVANASHLNFNSGGKITAWREMAQKINIPMPDGSVYSYISLEEVQKANETASVRNVGMTLETRPDWAKEEHIDEFLKIGGTKVELGAQSVFEDVLEKMNRGHTVEETKEANRRLRDSAFKVGFHMMPGLFDTDPERDVEGFKKLFSDPAFRPDYIKIYPTLVTQGTKLCDMWQNGSYVPLDDKAGPKLISQIKELLPKWTRLQRIQRDIPADQILAGIQKSNVRQLAEEQLHARGKKCKCIRCREVGHNMLKGNPPLPENIELLDEKYEACGGMEHFISFEDLTADVLIGFIRLRFPKSPHRPELKNAALIRELHVYGSLTPVGENANDQLLKSKKAWQHRGYGRELLQSAEDTAKDAGYSKISVISGIGVREYYRKYGYVFDGTYMTKKLD</sequence>
<evidence type="ECO:0000256" key="15">
    <source>
        <dbReference type="PIRSR" id="PIRSR005669-1"/>
    </source>
</evidence>
<feature type="domain" description="N-acetyltransferase" evidence="16">
    <location>
        <begin position="478"/>
        <end position="611"/>
    </location>
</feature>
<keyword evidence="9" id="KW-0694">RNA-binding</keyword>
<dbReference type="EMBL" id="CP131061">
    <property type="protein sequence ID" value="WNY26818.1"/>
    <property type="molecule type" value="Genomic_DNA"/>
</dbReference>
<dbReference type="InterPro" id="IPR000182">
    <property type="entry name" value="GNAT_dom"/>
</dbReference>
<keyword evidence="12" id="KW-0012">Acyltransferase</keyword>
<dbReference type="Pfam" id="PF04055">
    <property type="entry name" value="Radical_SAM"/>
    <property type="match status" value="1"/>
</dbReference>
<dbReference type="GO" id="GO:0051539">
    <property type="term" value="F:4 iron, 4 sulfur cluster binding"/>
    <property type="evidence" value="ECO:0007669"/>
    <property type="project" value="UniProtKB-KW"/>
</dbReference>
<dbReference type="InterPro" id="IPR032432">
    <property type="entry name" value="Radical_SAM_C"/>
</dbReference>
<gene>
    <name evidence="17" type="ORF">MsAm2_05980</name>
</gene>
<dbReference type="Gene3D" id="3.30.750.200">
    <property type="match status" value="1"/>
</dbReference>
<evidence type="ECO:0000256" key="5">
    <source>
        <dbReference type="ARBA" id="ARBA00022679"/>
    </source>
</evidence>
<comment type="cofactor">
    <cofactor evidence="15">
        <name>[4Fe-4S] cluster</name>
        <dbReference type="ChEBI" id="CHEBI:49883"/>
    </cofactor>
    <text evidence="15">Binds 1 [4Fe-4S] cluster. The cluster is coordinated with 3 cysteines and an exchangeable S-adenosyl-L-methionine.</text>
</comment>
<evidence type="ECO:0000256" key="7">
    <source>
        <dbReference type="ARBA" id="ARBA00022694"/>
    </source>
</evidence>
<keyword evidence="5" id="KW-0808">Transferase</keyword>
<evidence type="ECO:0000256" key="2">
    <source>
        <dbReference type="ARBA" id="ARBA00005494"/>
    </source>
</evidence>
<comment type="similarity">
    <text evidence="2">Belongs to the ELP3 family.</text>
</comment>
<evidence type="ECO:0000256" key="11">
    <source>
        <dbReference type="ARBA" id="ARBA00023014"/>
    </source>
</evidence>
<evidence type="ECO:0000256" key="1">
    <source>
        <dbReference type="ARBA" id="ARBA00005217"/>
    </source>
</evidence>
<dbReference type="GO" id="GO:0002926">
    <property type="term" value="P:tRNA wobble base 5-methoxycarbonylmethyl-2-thiouridinylation"/>
    <property type="evidence" value="ECO:0007669"/>
    <property type="project" value="TreeGrafter"/>
</dbReference>
<keyword evidence="18" id="KW-1185">Reference proteome</keyword>
<dbReference type="GO" id="GO:0106261">
    <property type="term" value="F:tRNA uridine(34) acetyltransferase activity"/>
    <property type="evidence" value="ECO:0007669"/>
    <property type="project" value="UniProtKB-EC"/>
</dbReference>
<feature type="binding site" evidence="15">
    <location>
        <position position="96"/>
    </location>
    <ligand>
        <name>[4Fe-4S] cluster</name>
        <dbReference type="ChEBI" id="CHEBI:49883"/>
        <note>4Fe-4S-S-AdoMet</note>
    </ligand>
</feature>
<comment type="catalytic activity">
    <reaction evidence="14">
        <text>uridine(34) in tRNA + acetyl-CoA + S-adenosyl-L-methionine + H2O = 5-(carboxymethyl)uridine(34) in tRNA + 5'-deoxyadenosine + L-methionine + CoA + 2 H(+)</text>
        <dbReference type="Rhea" id="RHEA:61020"/>
        <dbReference type="Rhea" id="RHEA-COMP:10407"/>
        <dbReference type="Rhea" id="RHEA-COMP:11727"/>
        <dbReference type="ChEBI" id="CHEBI:15377"/>
        <dbReference type="ChEBI" id="CHEBI:15378"/>
        <dbReference type="ChEBI" id="CHEBI:17319"/>
        <dbReference type="ChEBI" id="CHEBI:57287"/>
        <dbReference type="ChEBI" id="CHEBI:57288"/>
        <dbReference type="ChEBI" id="CHEBI:57844"/>
        <dbReference type="ChEBI" id="CHEBI:59789"/>
        <dbReference type="ChEBI" id="CHEBI:65315"/>
        <dbReference type="ChEBI" id="CHEBI:74882"/>
        <dbReference type="EC" id="2.3.1.311"/>
    </reaction>
    <physiologicalReaction direction="left-to-right" evidence="14">
        <dbReference type="Rhea" id="RHEA:61021"/>
    </physiologicalReaction>
</comment>
<protein>
    <recommendedName>
        <fullName evidence="13">tRNA carboxymethyluridine synthase</fullName>
        <ecNumber evidence="13">2.3.1.311</ecNumber>
    </recommendedName>
</protein>
<dbReference type="PANTHER" id="PTHR11135:SF7">
    <property type="entry name" value="TRNA URIDINE(34) ACETYLTRANSFERASE"/>
    <property type="match status" value="1"/>
</dbReference>
<dbReference type="SFLD" id="SFLDS00029">
    <property type="entry name" value="Radical_SAM"/>
    <property type="match status" value="1"/>
</dbReference>
<dbReference type="SMART" id="SM00729">
    <property type="entry name" value="Elp3"/>
    <property type="match status" value="1"/>
</dbReference>
<dbReference type="CDD" id="cd04301">
    <property type="entry name" value="NAT_SF"/>
    <property type="match status" value="1"/>
</dbReference>
<dbReference type="Pfam" id="PF16199">
    <property type="entry name" value="Radical_SAM_C"/>
    <property type="match status" value="1"/>
</dbReference>
<keyword evidence="11 15" id="KW-0411">Iron-sulfur</keyword>
<dbReference type="PROSITE" id="PS51186">
    <property type="entry name" value="GNAT"/>
    <property type="match status" value="1"/>
</dbReference>
<dbReference type="PANTHER" id="PTHR11135">
    <property type="entry name" value="HISTONE ACETYLTRANSFERASE-RELATED"/>
    <property type="match status" value="1"/>
</dbReference>
<keyword evidence="10 15" id="KW-0408">Iron</keyword>
<evidence type="ECO:0000256" key="9">
    <source>
        <dbReference type="ARBA" id="ARBA00022884"/>
    </source>
</evidence>
<evidence type="ECO:0000256" key="8">
    <source>
        <dbReference type="ARBA" id="ARBA00022723"/>
    </source>
</evidence>
<dbReference type="Pfam" id="PF13673">
    <property type="entry name" value="Acetyltransf_10"/>
    <property type="match status" value="1"/>
</dbReference>
<keyword evidence="4" id="KW-0820">tRNA-binding</keyword>
<dbReference type="Gene3D" id="3.40.630.30">
    <property type="match status" value="1"/>
</dbReference>
<accession>A0AA96V661</accession>
<dbReference type="PIRSF" id="PIRSF005669">
    <property type="entry name" value="Hist_AcTrfase_ELP3"/>
    <property type="match status" value="1"/>
</dbReference>
<dbReference type="InterPro" id="IPR016181">
    <property type="entry name" value="Acyl_CoA_acyltransferase"/>
</dbReference>
<dbReference type="SFLD" id="SFLDG01086">
    <property type="entry name" value="elongater_protein-like"/>
    <property type="match status" value="1"/>
</dbReference>
<dbReference type="GO" id="GO:0000049">
    <property type="term" value="F:tRNA binding"/>
    <property type="evidence" value="ECO:0007669"/>
    <property type="project" value="UniProtKB-KW"/>
</dbReference>
<dbReference type="NCBIfam" id="TIGR01211">
    <property type="entry name" value="ELP3"/>
    <property type="match status" value="1"/>
</dbReference>
<evidence type="ECO:0000256" key="4">
    <source>
        <dbReference type="ARBA" id="ARBA00022555"/>
    </source>
</evidence>
<evidence type="ECO:0000256" key="6">
    <source>
        <dbReference type="ARBA" id="ARBA00022691"/>
    </source>
</evidence>
<dbReference type="SUPFAM" id="SSF55729">
    <property type="entry name" value="Acyl-CoA N-acyltransferases (Nat)"/>
    <property type="match status" value="1"/>
</dbReference>
<dbReference type="Pfam" id="PF23613">
    <property type="entry name" value="ELP3_N"/>
    <property type="match status" value="1"/>
</dbReference>
<feature type="binding site" evidence="15">
    <location>
        <position position="104"/>
    </location>
    <ligand>
        <name>[4Fe-4S] cluster</name>
        <dbReference type="ChEBI" id="CHEBI:49883"/>
        <note>4Fe-4S-S-AdoMet</note>
    </ligand>
</feature>
<keyword evidence="7" id="KW-0819">tRNA processing</keyword>
<dbReference type="EC" id="2.3.1.311" evidence="13"/>
<proteinExistence type="inferred from homology"/>
<dbReference type="CDD" id="cd01335">
    <property type="entry name" value="Radical_SAM"/>
    <property type="match status" value="1"/>
</dbReference>
<evidence type="ECO:0000313" key="18">
    <source>
        <dbReference type="Proteomes" id="UP001304970"/>
    </source>
</evidence>
<evidence type="ECO:0000256" key="14">
    <source>
        <dbReference type="ARBA" id="ARBA00047372"/>
    </source>
</evidence>
<keyword evidence="8 15" id="KW-0479">Metal-binding</keyword>
<keyword evidence="6" id="KW-0949">S-adenosyl-L-methionine</keyword>
<dbReference type="InterPro" id="IPR007197">
    <property type="entry name" value="rSAM"/>
</dbReference>
<evidence type="ECO:0000313" key="17">
    <source>
        <dbReference type="EMBL" id="WNY26818.1"/>
    </source>
</evidence>
<name>A0AA96V661_9EURY</name>
<dbReference type="GO" id="GO:0005737">
    <property type="term" value="C:cytoplasm"/>
    <property type="evidence" value="ECO:0007669"/>
    <property type="project" value="TreeGrafter"/>
</dbReference>
<dbReference type="GO" id="GO:0046872">
    <property type="term" value="F:metal ion binding"/>
    <property type="evidence" value="ECO:0007669"/>
    <property type="project" value="UniProtKB-KW"/>
</dbReference>
<dbReference type="SFLD" id="SFLDF00344">
    <property type="entry name" value="ELP3-like"/>
    <property type="match status" value="1"/>
</dbReference>
<feature type="binding site" evidence="15">
    <location>
        <position position="101"/>
    </location>
    <ligand>
        <name>[4Fe-4S] cluster</name>
        <dbReference type="ChEBI" id="CHEBI:49883"/>
        <note>4Fe-4S-S-AdoMet</note>
    </ligand>
</feature>
<reference evidence="17 18" key="1">
    <citation type="submission" date="2023-07" db="EMBL/GenBank/DDBJ databases">
        <title>Closed genome sequence of Methanosarcinaceae archaeon Am2.</title>
        <authorList>
            <person name="Poehlein A."/>
            <person name="Protasov E."/>
            <person name="Platt K."/>
            <person name="Reeh H."/>
            <person name="Daniel R."/>
            <person name="Brune A."/>
        </authorList>
    </citation>
    <scope>NUCLEOTIDE SEQUENCE [LARGE SCALE GENOMIC DNA]</scope>
    <source>
        <strain evidence="17 18">Am2</strain>
    </source>
</reference>
<dbReference type="InterPro" id="IPR039661">
    <property type="entry name" value="ELP3"/>
</dbReference>
<comment type="pathway">
    <text evidence="1">tRNA modification.</text>
</comment>
<dbReference type="InterPro" id="IPR056591">
    <property type="entry name" value="ELP3-like_N"/>
</dbReference>
<keyword evidence="3" id="KW-0004">4Fe-4S</keyword>
<organism evidence="17 18">
    <name type="scientific">Methanolapillus ohkumae</name>
    <dbReference type="NCBI Taxonomy" id="3028298"/>
    <lineage>
        <taxon>Archaea</taxon>
        <taxon>Methanobacteriati</taxon>
        <taxon>Methanobacteriota</taxon>
        <taxon>Stenosarchaea group</taxon>
        <taxon>Methanomicrobia</taxon>
        <taxon>Methanosarcinales</taxon>
        <taxon>Methanosarcinaceae</taxon>
        <taxon>Methanolapillus</taxon>
    </lineage>
</organism>
<evidence type="ECO:0000259" key="16">
    <source>
        <dbReference type="PROSITE" id="PS51186"/>
    </source>
</evidence>
<dbReference type="InterPro" id="IPR058240">
    <property type="entry name" value="rSAM_sf"/>
</dbReference>
<dbReference type="GeneID" id="89228007"/>
<dbReference type="SUPFAM" id="SSF102114">
    <property type="entry name" value="Radical SAM enzymes"/>
    <property type="match status" value="1"/>
</dbReference>
<evidence type="ECO:0000256" key="13">
    <source>
        <dbReference type="ARBA" id="ARBA00044771"/>
    </source>
</evidence>